<gene>
    <name evidence="6" type="ORF">GWI33_001715</name>
</gene>
<dbReference type="Pfam" id="PF07452">
    <property type="entry name" value="CHRD"/>
    <property type="match status" value="1"/>
</dbReference>
<dbReference type="InterPro" id="IPR016024">
    <property type="entry name" value="ARM-type_fold"/>
</dbReference>
<proteinExistence type="predicted"/>
<comment type="caution">
    <text evidence="6">The sequence shown here is derived from an EMBL/GenBank/DDBJ whole genome shotgun (WGS) entry which is preliminary data.</text>
</comment>
<feature type="domain" description="CHRD" evidence="5">
    <location>
        <begin position="388"/>
        <end position="527"/>
    </location>
</feature>
<dbReference type="SUPFAM" id="SSF57603">
    <property type="entry name" value="FnI-like domain"/>
    <property type="match status" value="1"/>
</dbReference>
<dbReference type="Pfam" id="PF00093">
    <property type="entry name" value="VWC"/>
    <property type="match status" value="1"/>
</dbReference>
<evidence type="ECO:0000259" key="5">
    <source>
        <dbReference type="PROSITE" id="PS50933"/>
    </source>
</evidence>
<evidence type="ECO:0000256" key="2">
    <source>
        <dbReference type="PROSITE-ProRule" id="PRU00230"/>
    </source>
</evidence>
<dbReference type="Proteomes" id="UP000625711">
    <property type="component" value="Unassembled WGS sequence"/>
</dbReference>
<sequence length="1199" mass="132495">MSANTTETIERGPGQPAFGPLRGADGEMIKNSPRDCYVTVQKTTMVILDRLQQVLQMESQISSHSDRSQFNDLQLLLCGTLQSVLRKVTPENALQISDAVMTALLTMFNSHKSGGVQEDAIMAVSTLTEFLGEDFLKYMVAFKPILYLGLKNHQKYQVISANRRIIEASSHKSSVFGDIGLSIGPEFKKYLEVLLATLAQASQAQVDRNDFDMIDYLNELREGVLDAYTGLIQGLKGDGNAPSPDVALLEPHIPFIVQFITVVAQDSEHSDGTIAIARSGANKRDAGPWSKIKNTAHQSAMQLGHQRVEEVKKPTGHRYSTSGYLFQKKRRIVARVQCHSIKDKCPIPTCDEPVMQPKQCCKTCPGDPIPDTIQDIIPRNAIDEEEKSSKHYAALLTGRSSLVLRNEFSKPQSDFNKNNVVATGRFSFHKKNLYYSFYISEKAARPHSLQFVDPQGNILEEFPLSHTGGYVNSIYQNASRKVCGVWKRMPRDYRKLLKQEKMYAVLLWGIKDQAEFTLSGQLMKHGALGTELLSSLLEPAPGSDSSAMMGTGGTAIVSTSTVMPSINVVIIFNGIFTPFETKNIPVNVTLSLDEKKQIVLQETVAVSKPASDINVINVSASVTQAQLRLLTRGHILLSISSVSKPEALKLSGNVITKATCELFQTVLSSASNTGNPDGVSGIAWLYINNAGSLIYNIQIDKLPPKENPPIITLIDVSTKRKTEVEDLTLHFHGDGWLNGTIDKLGPKVLDPLYSGDLSINVATRSESNLIRGKLVSKPVADARDSAAPILMKRENTSLPASVVGLAWISVDMDCHLHYDVSISGLGNDRKLELWMELYPMIAPGAPVIDKHLENFQGASVEGSPVEILSKDELNKLESGVSFLKVKARSEDQNSTVVILMATITKVPIPPTCRPYSPPDNYGLNPSYDDNPELVSTGECFFEERFYRAETSWVSSKNPCQMCFCQNGKTTCDTMTCPDMNCTEGKMVNVEGECCPVCMNNTISNRDTNGQKCLLNGKSYSPGIKFHPFLIPSGFDVCTQCYCDPLDFEIRCSRLNDNEKICCKNCNKKTYNINDPLSDDVGIPEISVKATGTEYSKKKDNFANKILAEGGCKNPSNPKKPFANGSEYHPFIDSLGEYKCVTCKCEKGTQICKRQVCDMATCKKMFDIKKKKEKVNNSDFCCSLKQCRKLRHKKKQNTTS</sequence>
<dbReference type="GO" id="GO:0030514">
    <property type="term" value="P:negative regulation of BMP signaling pathway"/>
    <property type="evidence" value="ECO:0007669"/>
    <property type="project" value="TreeGrafter"/>
</dbReference>
<keyword evidence="2" id="KW-0217">Developmental protein</keyword>
<feature type="region of interest" description="Disordered" evidence="3">
    <location>
        <begin position="1"/>
        <end position="24"/>
    </location>
</feature>
<organism evidence="6 7">
    <name type="scientific">Rhynchophorus ferrugineus</name>
    <name type="common">Red palm weevil</name>
    <name type="synonym">Curculio ferrugineus</name>
    <dbReference type="NCBI Taxonomy" id="354439"/>
    <lineage>
        <taxon>Eukaryota</taxon>
        <taxon>Metazoa</taxon>
        <taxon>Ecdysozoa</taxon>
        <taxon>Arthropoda</taxon>
        <taxon>Hexapoda</taxon>
        <taxon>Insecta</taxon>
        <taxon>Pterygota</taxon>
        <taxon>Neoptera</taxon>
        <taxon>Endopterygota</taxon>
        <taxon>Coleoptera</taxon>
        <taxon>Polyphaga</taxon>
        <taxon>Cucujiformia</taxon>
        <taxon>Curculionidae</taxon>
        <taxon>Dryophthorinae</taxon>
        <taxon>Rhynchophorus</taxon>
    </lineage>
</organism>
<dbReference type="SMART" id="SM00214">
    <property type="entry name" value="VWC"/>
    <property type="match status" value="2"/>
</dbReference>
<name>A0A834MLS6_RHYFE</name>
<dbReference type="GO" id="GO:0005615">
    <property type="term" value="C:extracellular space"/>
    <property type="evidence" value="ECO:0007669"/>
    <property type="project" value="TreeGrafter"/>
</dbReference>
<dbReference type="Gene3D" id="6.20.200.20">
    <property type="match status" value="1"/>
</dbReference>
<dbReference type="SMART" id="SM00754">
    <property type="entry name" value="CHRD"/>
    <property type="match status" value="2"/>
</dbReference>
<reference evidence="6" key="1">
    <citation type="submission" date="2020-08" db="EMBL/GenBank/DDBJ databases">
        <title>Genome sequencing and assembly of the red palm weevil Rhynchophorus ferrugineus.</title>
        <authorList>
            <person name="Dias G.B."/>
            <person name="Bergman C.M."/>
            <person name="Manee M."/>
        </authorList>
    </citation>
    <scope>NUCLEOTIDE SEQUENCE</scope>
    <source>
        <strain evidence="6">AA-2017</strain>
        <tissue evidence="6">Whole larva</tissue>
    </source>
</reference>
<dbReference type="GO" id="GO:0036122">
    <property type="term" value="F:BMP binding"/>
    <property type="evidence" value="ECO:0007669"/>
    <property type="project" value="TreeGrafter"/>
</dbReference>
<evidence type="ECO:0008006" key="8">
    <source>
        <dbReference type="Google" id="ProtNLM"/>
    </source>
</evidence>
<feature type="domain" description="CHRD" evidence="5">
    <location>
        <begin position="529"/>
        <end position="659"/>
    </location>
</feature>
<feature type="domain" description="CHRD" evidence="5">
    <location>
        <begin position="664"/>
        <end position="779"/>
    </location>
</feature>
<evidence type="ECO:0000259" key="4">
    <source>
        <dbReference type="PROSITE" id="PS50184"/>
    </source>
</evidence>
<evidence type="ECO:0000313" key="6">
    <source>
        <dbReference type="EMBL" id="KAF7287356.1"/>
    </source>
</evidence>
<evidence type="ECO:0000256" key="1">
    <source>
        <dbReference type="ARBA" id="ARBA00022737"/>
    </source>
</evidence>
<dbReference type="InterPro" id="IPR011989">
    <property type="entry name" value="ARM-like"/>
</dbReference>
<dbReference type="Gene3D" id="1.25.10.10">
    <property type="entry name" value="Leucine-rich Repeat Variant"/>
    <property type="match status" value="1"/>
</dbReference>
<evidence type="ECO:0000313" key="7">
    <source>
        <dbReference type="Proteomes" id="UP000625711"/>
    </source>
</evidence>
<dbReference type="Pfam" id="PF25574">
    <property type="entry name" value="TPR_IMB1"/>
    <property type="match status" value="2"/>
</dbReference>
<accession>A0A834MLS6</accession>
<feature type="domain" description="VWFC" evidence="4">
    <location>
        <begin position="937"/>
        <end position="998"/>
    </location>
</feature>
<dbReference type="SUPFAM" id="SSF48371">
    <property type="entry name" value="ARM repeat"/>
    <property type="match status" value="1"/>
</dbReference>
<keyword evidence="1" id="KW-0677">Repeat</keyword>
<dbReference type="GO" id="GO:0009953">
    <property type="term" value="P:dorsal/ventral pattern formation"/>
    <property type="evidence" value="ECO:0007669"/>
    <property type="project" value="TreeGrafter"/>
</dbReference>
<dbReference type="InterPro" id="IPR052278">
    <property type="entry name" value="Chordin-like_regulators"/>
</dbReference>
<dbReference type="PROSITE" id="PS50184">
    <property type="entry name" value="VWFC_2"/>
    <property type="match status" value="1"/>
</dbReference>
<dbReference type="PANTHER" id="PTHR46526">
    <property type="entry name" value="CHORDIN"/>
    <property type="match status" value="1"/>
</dbReference>
<dbReference type="AlphaFoldDB" id="A0A834MLS6"/>
<dbReference type="InterPro" id="IPR001007">
    <property type="entry name" value="VWF_dom"/>
</dbReference>
<dbReference type="InterPro" id="IPR010895">
    <property type="entry name" value="CHRD"/>
</dbReference>
<dbReference type="PANTHER" id="PTHR46526:SF1">
    <property type="entry name" value="CHORDIN"/>
    <property type="match status" value="1"/>
</dbReference>
<dbReference type="InterPro" id="IPR058584">
    <property type="entry name" value="IMB1_TNPO1-like_TPR"/>
</dbReference>
<dbReference type="EMBL" id="JAACXV010000014">
    <property type="protein sequence ID" value="KAF7287356.1"/>
    <property type="molecule type" value="Genomic_DNA"/>
</dbReference>
<dbReference type="OrthoDB" id="9829321at2759"/>
<keyword evidence="7" id="KW-1185">Reference proteome</keyword>
<dbReference type="PROSITE" id="PS50933">
    <property type="entry name" value="CHRD"/>
    <property type="match status" value="3"/>
</dbReference>
<dbReference type="PROSITE" id="PS01208">
    <property type="entry name" value="VWFC_1"/>
    <property type="match status" value="1"/>
</dbReference>
<protein>
    <recommendedName>
        <fullName evidence="8">Chordin</fullName>
    </recommendedName>
</protein>
<evidence type="ECO:0000256" key="3">
    <source>
        <dbReference type="SAM" id="MobiDB-lite"/>
    </source>
</evidence>